<dbReference type="AlphaFoldDB" id="A0A9D2S620"/>
<protein>
    <submittedName>
        <fullName evidence="1">Cof-type HAD-IIB family hydrolase</fullName>
    </submittedName>
</protein>
<keyword evidence="1" id="KW-0378">Hydrolase</keyword>
<evidence type="ECO:0000313" key="1">
    <source>
        <dbReference type="EMBL" id="HJB57419.1"/>
    </source>
</evidence>
<dbReference type="PANTHER" id="PTHR10000">
    <property type="entry name" value="PHOSPHOSERINE PHOSPHATASE"/>
    <property type="match status" value="1"/>
</dbReference>
<dbReference type="GO" id="GO:0000287">
    <property type="term" value="F:magnesium ion binding"/>
    <property type="evidence" value="ECO:0007669"/>
    <property type="project" value="TreeGrafter"/>
</dbReference>
<dbReference type="Pfam" id="PF08282">
    <property type="entry name" value="Hydrolase_3"/>
    <property type="match status" value="1"/>
</dbReference>
<dbReference type="Gene3D" id="3.40.50.1000">
    <property type="entry name" value="HAD superfamily/HAD-like"/>
    <property type="match status" value="1"/>
</dbReference>
<dbReference type="InterPro" id="IPR006379">
    <property type="entry name" value="HAD-SF_hydro_IIB"/>
</dbReference>
<sequence>MGKFSGVLLASDFDDTLYHPERKVSEENRRAIRYFTGEGGYFTVATGRAFATFAPHVDEVPVNAPVVLSNGSALYDFQAGRMVCQTFLPERSSRDLAELVRAVPELGLEAYHRGEIYLYNPNAVTWNHLSYTGVRGVERPVEDFPQPLSKVLLEQQRPVLERAREYIQTRWGEHYEAIFSNQVLLEMTCKGSNKGGMVLRLAELLGVERAHIYCVGDNENDLPMLAVSRIPFAPANCARAVRDWGPRLVGSCGESCIAQIIGILDEQYPES</sequence>
<dbReference type="EMBL" id="DWYC01000066">
    <property type="protein sequence ID" value="HJB57419.1"/>
    <property type="molecule type" value="Genomic_DNA"/>
</dbReference>
<gene>
    <name evidence="1" type="ORF">H9714_07700</name>
</gene>
<dbReference type="SUPFAM" id="SSF56784">
    <property type="entry name" value="HAD-like"/>
    <property type="match status" value="1"/>
</dbReference>
<reference evidence="1" key="2">
    <citation type="submission" date="2021-04" db="EMBL/GenBank/DDBJ databases">
        <authorList>
            <person name="Gilroy R."/>
        </authorList>
    </citation>
    <scope>NUCLEOTIDE SEQUENCE</scope>
    <source>
        <strain evidence="1">CHK189-11263</strain>
    </source>
</reference>
<dbReference type="InterPro" id="IPR023214">
    <property type="entry name" value="HAD_sf"/>
</dbReference>
<dbReference type="Proteomes" id="UP000824208">
    <property type="component" value="Unassembled WGS sequence"/>
</dbReference>
<accession>A0A9D2S620</accession>
<dbReference type="InterPro" id="IPR036412">
    <property type="entry name" value="HAD-like_sf"/>
</dbReference>
<name>A0A9D2S620_9FIRM</name>
<dbReference type="GO" id="GO:0016791">
    <property type="term" value="F:phosphatase activity"/>
    <property type="evidence" value="ECO:0007669"/>
    <property type="project" value="TreeGrafter"/>
</dbReference>
<dbReference type="NCBIfam" id="TIGR01484">
    <property type="entry name" value="HAD-SF-IIB"/>
    <property type="match status" value="1"/>
</dbReference>
<dbReference type="PANTHER" id="PTHR10000:SF8">
    <property type="entry name" value="HAD SUPERFAMILY HYDROLASE-LIKE, TYPE 3"/>
    <property type="match status" value="1"/>
</dbReference>
<reference evidence="1" key="1">
    <citation type="journal article" date="2021" name="PeerJ">
        <title>Extensive microbial diversity within the chicken gut microbiome revealed by metagenomics and culture.</title>
        <authorList>
            <person name="Gilroy R."/>
            <person name="Ravi A."/>
            <person name="Getino M."/>
            <person name="Pursley I."/>
            <person name="Horton D.L."/>
            <person name="Alikhan N.F."/>
            <person name="Baker D."/>
            <person name="Gharbi K."/>
            <person name="Hall N."/>
            <person name="Watson M."/>
            <person name="Adriaenssens E.M."/>
            <person name="Foster-Nyarko E."/>
            <person name="Jarju S."/>
            <person name="Secka A."/>
            <person name="Antonio M."/>
            <person name="Oren A."/>
            <person name="Chaudhuri R.R."/>
            <person name="La Ragione R."/>
            <person name="Hildebrand F."/>
            <person name="Pallen M.J."/>
        </authorList>
    </citation>
    <scope>NUCLEOTIDE SEQUENCE</scope>
    <source>
        <strain evidence="1">CHK189-11263</strain>
    </source>
</reference>
<evidence type="ECO:0000313" key="2">
    <source>
        <dbReference type="Proteomes" id="UP000824208"/>
    </source>
</evidence>
<dbReference type="Gene3D" id="3.30.1240.10">
    <property type="match status" value="1"/>
</dbReference>
<proteinExistence type="predicted"/>
<dbReference type="GO" id="GO:0005829">
    <property type="term" value="C:cytosol"/>
    <property type="evidence" value="ECO:0007669"/>
    <property type="project" value="TreeGrafter"/>
</dbReference>
<comment type="caution">
    <text evidence="1">The sequence shown here is derived from an EMBL/GenBank/DDBJ whole genome shotgun (WGS) entry which is preliminary data.</text>
</comment>
<organism evidence="1 2">
    <name type="scientific">Candidatus Flavonifractor intestinipullorum</name>
    <dbReference type="NCBI Taxonomy" id="2838587"/>
    <lineage>
        <taxon>Bacteria</taxon>
        <taxon>Bacillati</taxon>
        <taxon>Bacillota</taxon>
        <taxon>Clostridia</taxon>
        <taxon>Eubacteriales</taxon>
        <taxon>Oscillospiraceae</taxon>
        <taxon>Flavonifractor</taxon>
    </lineage>
</organism>